<keyword evidence="7" id="KW-0479">Metal-binding</keyword>
<evidence type="ECO:0000256" key="1">
    <source>
        <dbReference type="ARBA" id="ARBA00001970"/>
    </source>
</evidence>
<keyword evidence="10" id="KW-0408">Iron</keyword>
<dbReference type="AlphaFoldDB" id="A0A9X2PLI5"/>
<proteinExistence type="inferred from homology"/>
<evidence type="ECO:0000259" key="14">
    <source>
        <dbReference type="Pfam" id="PF01292"/>
    </source>
</evidence>
<evidence type="ECO:0000256" key="5">
    <source>
        <dbReference type="ARBA" id="ARBA00022617"/>
    </source>
</evidence>
<evidence type="ECO:0000256" key="2">
    <source>
        <dbReference type="ARBA" id="ARBA00004651"/>
    </source>
</evidence>
<dbReference type="GO" id="GO:0009055">
    <property type="term" value="F:electron transfer activity"/>
    <property type="evidence" value="ECO:0007669"/>
    <property type="project" value="InterPro"/>
</dbReference>
<dbReference type="EMBL" id="JANTHZ010000010">
    <property type="protein sequence ID" value="MCS0497267.1"/>
    <property type="molecule type" value="Genomic_DNA"/>
</dbReference>
<sequence length="189" mass="20464">MSFPATATTRSVSADRHDGLTIALHWATAVLVLAQFASAHVWEFLPRGTPLRHALISTHVALGIVFALVVLTRIVWRLARPHALPPAGGPLERLAAGTVHLALYALLLAQAVLGFLFGWSAGGGLRFFDLFAVPPLIVLGRENSHLLAEMHNAVAWTLIGVAGLHAAAALLHHHLLRDDVLRRMVYRSE</sequence>
<feature type="domain" description="Cytochrome b561 bacterial/Ni-hydrogenase" evidence="14">
    <location>
        <begin position="16"/>
        <end position="185"/>
    </location>
</feature>
<dbReference type="Proteomes" id="UP001151088">
    <property type="component" value="Unassembled WGS sequence"/>
</dbReference>
<feature type="transmembrane region" description="Helical" evidence="13">
    <location>
        <begin position="101"/>
        <end position="121"/>
    </location>
</feature>
<evidence type="ECO:0000256" key="7">
    <source>
        <dbReference type="ARBA" id="ARBA00022723"/>
    </source>
</evidence>
<dbReference type="SUPFAM" id="SSF81342">
    <property type="entry name" value="Transmembrane di-heme cytochromes"/>
    <property type="match status" value="1"/>
</dbReference>
<keyword evidence="6 13" id="KW-0812">Transmembrane</keyword>
<dbReference type="InterPro" id="IPR011577">
    <property type="entry name" value="Cyt_b561_bac/Ni-Hgenase"/>
</dbReference>
<keyword evidence="4" id="KW-1003">Cell membrane</keyword>
<keyword evidence="9 13" id="KW-1133">Transmembrane helix</keyword>
<name>A0A9X2PLI5_9HYPH</name>
<dbReference type="PANTHER" id="PTHR30529:SF1">
    <property type="entry name" value="CYTOCHROME B561 HOMOLOG 2"/>
    <property type="match status" value="1"/>
</dbReference>
<keyword evidence="16" id="KW-1185">Reference proteome</keyword>
<evidence type="ECO:0000256" key="11">
    <source>
        <dbReference type="ARBA" id="ARBA00023136"/>
    </source>
</evidence>
<evidence type="ECO:0000256" key="9">
    <source>
        <dbReference type="ARBA" id="ARBA00022989"/>
    </source>
</evidence>
<organism evidence="15 16">
    <name type="scientific">Ancylobacter mangrovi</name>
    <dbReference type="NCBI Taxonomy" id="2972472"/>
    <lineage>
        <taxon>Bacteria</taxon>
        <taxon>Pseudomonadati</taxon>
        <taxon>Pseudomonadota</taxon>
        <taxon>Alphaproteobacteria</taxon>
        <taxon>Hyphomicrobiales</taxon>
        <taxon>Xanthobacteraceae</taxon>
        <taxon>Ancylobacter</taxon>
    </lineage>
</organism>
<evidence type="ECO:0000256" key="10">
    <source>
        <dbReference type="ARBA" id="ARBA00023004"/>
    </source>
</evidence>
<keyword evidence="5" id="KW-0349">Heme</keyword>
<keyword evidence="11 13" id="KW-0472">Membrane</keyword>
<dbReference type="InterPro" id="IPR052168">
    <property type="entry name" value="Cytochrome_b561_oxidase"/>
</dbReference>
<protein>
    <submittedName>
        <fullName evidence="15">Cytochrome b/b6 domain-containing protein</fullName>
    </submittedName>
</protein>
<comment type="cofactor">
    <cofactor evidence="1">
        <name>heme b</name>
        <dbReference type="ChEBI" id="CHEBI:60344"/>
    </cofactor>
</comment>
<dbReference type="RefSeq" id="WP_258734418.1">
    <property type="nucleotide sequence ID" value="NZ_JANTHZ010000010.1"/>
</dbReference>
<accession>A0A9X2PLI5</accession>
<comment type="similarity">
    <text evidence="12">Belongs to the cytochrome b561 family.</text>
</comment>
<evidence type="ECO:0000313" key="15">
    <source>
        <dbReference type="EMBL" id="MCS0497267.1"/>
    </source>
</evidence>
<keyword evidence="3" id="KW-0813">Transport</keyword>
<dbReference type="GO" id="GO:0046872">
    <property type="term" value="F:metal ion binding"/>
    <property type="evidence" value="ECO:0007669"/>
    <property type="project" value="UniProtKB-KW"/>
</dbReference>
<evidence type="ECO:0000256" key="4">
    <source>
        <dbReference type="ARBA" id="ARBA00022475"/>
    </source>
</evidence>
<reference evidence="15" key="1">
    <citation type="submission" date="2022-08" db="EMBL/GenBank/DDBJ databases">
        <authorList>
            <person name="Li F."/>
        </authorList>
    </citation>
    <scope>NUCLEOTIDE SEQUENCE</scope>
    <source>
        <strain evidence="15">MQZ15Z-1</strain>
    </source>
</reference>
<feature type="transmembrane region" description="Helical" evidence="13">
    <location>
        <begin position="153"/>
        <end position="176"/>
    </location>
</feature>
<feature type="transmembrane region" description="Helical" evidence="13">
    <location>
        <begin position="54"/>
        <end position="76"/>
    </location>
</feature>
<dbReference type="GO" id="GO:0005886">
    <property type="term" value="C:plasma membrane"/>
    <property type="evidence" value="ECO:0007669"/>
    <property type="project" value="UniProtKB-SubCell"/>
</dbReference>
<dbReference type="InterPro" id="IPR016174">
    <property type="entry name" value="Di-haem_cyt_TM"/>
</dbReference>
<gene>
    <name evidence="15" type="ORF">NVS89_19445</name>
</gene>
<feature type="transmembrane region" description="Helical" evidence="13">
    <location>
        <begin position="20"/>
        <end position="42"/>
    </location>
</feature>
<evidence type="ECO:0000313" key="16">
    <source>
        <dbReference type="Proteomes" id="UP001151088"/>
    </source>
</evidence>
<evidence type="ECO:0000256" key="8">
    <source>
        <dbReference type="ARBA" id="ARBA00022982"/>
    </source>
</evidence>
<evidence type="ECO:0000256" key="13">
    <source>
        <dbReference type="SAM" id="Phobius"/>
    </source>
</evidence>
<dbReference type="GO" id="GO:0020037">
    <property type="term" value="F:heme binding"/>
    <property type="evidence" value="ECO:0007669"/>
    <property type="project" value="TreeGrafter"/>
</dbReference>
<evidence type="ECO:0000256" key="3">
    <source>
        <dbReference type="ARBA" id="ARBA00022448"/>
    </source>
</evidence>
<evidence type="ECO:0000256" key="6">
    <source>
        <dbReference type="ARBA" id="ARBA00022692"/>
    </source>
</evidence>
<evidence type="ECO:0000256" key="12">
    <source>
        <dbReference type="ARBA" id="ARBA00037975"/>
    </source>
</evidence>
<comment type="caution">
    <text evidence="15">The sequence shown here is derived from an EMBL/GenBank/DDBJ whole genome shotgun (WGS) entry which is preliminary data.</text>
</comment>
<comment type="subcellular location">
    <subcellularLocation>
        <location evidence="2">Cell membrane</location>
        <topology evidence="2">Multi-pass membrane protein</topology>
    </subcellularLocation>
</comment>
<dbReference type="PANTHER" id="PTHR30529">
    <property type="entry name" value="CYTOCHROME B561"/>
    <property type="match status" value="1"/>
</dbReference>
<keyword evidence="8" id="KW-0249">Electron transport</keyword>
<dbReference type="GO" id="GO:0022904">
    <property type="term" value="P:respiratory electron transport chain"/>
    <property type="evidence" value="ECO:0007669"/>
    <property type="project" value="InterPro"/>
</dbReference>
<dbReference type="Pfam" id="PF01292">
    <property type="entry name" value="Ni_hydr_CYTB"/>
    <property type="match status" value="1"/>
</dbReference>